<dbReference type="GO" id="GO:0005739">
    <property type="term" value="C:mitochondrion"/>
    <property type="evidence" value="ECO:0007669"/>
    <property type="project" value="TreeGrafter"/>
</dbReference>
<dbReference type="GeneID" id="18247652"/>
<dbReference type="eggNOG" id="KOG0541">
    <property type="taxonomic scope" value="Eukaryota"/>
</dbReference>
<dbReference type="GO" id="GO:0042744">
    <property type="term" value="P:hydrogen peroxide catabolic process"/>
    <property type="evidence" value="ECO:0007669"/>
    <property type="project" value="TreeGrafter"/>
</dbReference>
<dbReference type="InterPro" id="IPR037944">
    <property type="entry name" value="PRX5-like"/>
</dbReference>
<dbReference type="GO" id="GO:0045454">
    <property type="term" value="P:cell redox homeostasis"/>
    <property type="evidence" value="ECO:0007669"/>
    <property type="project" value="TreeGrafter"/>
</dbReference>
<dbReference type="PANTHER" id="PTHR10430:SF16">
    <property type="entry name" value="PEROXIREDOXIN-5, MITOCHONDRIAL"/>
    <property type="match status" value="1"/>
</dbReference>
<dbReference type="STRING" id="590646.G3BAZ2"/>
<dbReference type="CDD" id="cd03013">
    <property type="entry name" value="PRX5_like"/>
    <property type="match status" value="1"/>
</dbReference>
<evidence type="ECO:0000256" key="6">
    <source>
        <dbReference type="PIRSR" id="PIRSR637944-1"/>
    </source>
</evidence>
<keyword evidence="4 7" id="KW-0560">Oxidoreductase</keyword>
<evidence type="ECO:0000313" key="10">
    <source>
        <dbReference type="Proteomes" id="UP000000707"/>
    </source>
</evidence>
<organism evidence="10">
    <name type="scientific">Candida tenuis (strain ATCC 10573 / BCRC 21748 / CBS 615 / JCM 9827 / NBRC 10315 / NRRL Y-1498 / VKM Y-70)</name>
    <name type="common">Yeast</name>
    <name type="synonym">Yamadazyma tenuis</name>
    <dbReference type="NCBI Taxonomy" id="590646"/>
    <lineage>
        <taxon>Eukaryota</taxon>
        <taxon>Fungi</taxon>
        <taxon>Dikarya</taxon>
        <taxon>Ascomycota</taxon>
        <taxon>Saccharomycotina</taxon>
        <taxon>Pichiomycetes</taxon>
        <taxon>Debaryomycetaceae</taxon>
        <taxon>Yamadazyma</taxon>
    </lineage>
</organism>
<dbReference type="KEGG" id="cten:18247652"/>
<dbReference type="SUPFAM" id="SSF52833">
    <property type="entry name" value="Thioredoxin-like"/>
    <property type="match status" value="1"/>
</dbReference>
<keyword evidence="5 7" id="KW-0676">Redox-active center</keyword>
<dbReference type="OrthoDB" id="195498at2759"/>
<dbReference type="HOGENOM" id="CLU_072440_1_1_1"/>
<dbReference type="InterPro" id="IPR036249">
    <property type="entry name" value="Thioredoxin-like_sf"/>
</dbReference>
<reference evidence="9 10" key="1">
    <citation type="journal article" date="2011" name="Proc. Natl. Acad. Sci. U.S.A.">
        <title>Comparative genomics of xylose-fermenting fungi for enhanced biofuel production.</title>
        <authorList>
            <person name="Wohlbach D.J."/>
            <person name="Kuo A."/>
            <person name="Sato T.K."/>
            <person name="Potts K.M."/>
            <person name="Salamov A.A."/>
            <person name="LaButti K.M."/>
            <person name="Sun H."/>
            <person name="Clum A."/>
            <person name="Pangilinan J.L."/>
            <person name="Lindquist E.A."/>
            <person name="Lucas S."/>
            <person name="Lapidus A."/>
            <person name="Jin M."/>
            <person name="Gunawan C."/>
            <person name="Balan V."/>
            <person name="Dale B.E."/>
            <person name="Jeffries T.W."/>
            <person name="Zinkel R."/>
            <person name="Barry K.W."/>
            <person name="Grigoriev I.V."/>
            <person name="Gasch A.P."/>
        </authorList>
    </citation>
    <scope>NUCLEOTIDE SEQUENCE [LARGE SCALE GENOMIC DNA]</scope>
    <source>
        <strain evidence="10">ATCC 10573 / BCRC 21748 / CBS 615 / JCM 9827 / NBRC 10315 / NRRL Y-1498 / VKM Y-70</strain>
    </source>
</reference>
<evidence type="ECO:0000256" key="4">
    <source>
        <dbReference type="ARBA" id="ARBA00023002"/>
    </source>
</evidence>
<dbReference type="PANTHER" id="PTHR10430">
    <property type="entry name" value="PEROXIREDOXIN"/>
    <property type="match status" value="1"/>
</dbReference>
<dbReference type="AlphaFoldDB" id="G3BAZ2"/>
<evidence type="ECO:0000313" key="9">
    <source>
        <dbReference type="EMBL" id="EGV61487.1"/>
    </source>
</evidence>
<dbReference type="Gene3D" id="3.40.30.10">
    <property type="entry name" value="Glutaredoxin"/>
    <property type="match status" value="1"/>
</dbReference>
<evidence type="ECO:0000256" key="2">
    <source>
        <dbReference type="ARBA" id="ARBA00022559"/>
    </source>
</evidence>
<feature type="active site" description="Cysteine sulfenic acid (-SOH) intermediate" evidence="6">
    <location>
        <position position="56"/>
    </location>
</feature>
<keyword evidence="10" id="KW-1185">Reference proteome</keyword>
<keyword evidence="2 7" id="KW-0575">Peroxidase</keyword>
<evidence type="ECO:0000256" key="1">
    <source>
        <dbReference type="ARBA" id="ARBA00010505"/>
    </source>
</evidence>
<feature type="domain" description="Thioredoxin" evidence="8">
    <location>
        <begin position="1"/>
        <end position="174"/>
    </location>
</feature>
<evidence type="ECO:0000256" key="3">
    <source>
        <dbReference type="ARBA" id="ARBA00022862"/>
    </source>
</evidence>
<evidence type="ECO:0000259" key="8">
    <source>
        <dbReference type="PROSITE" id="PS51352"/>
    </source>
</evidence>
<dbReference type="GO" id="GO:0034599">
    <property type="term" value="P:cellular response to oxidative stress"/>
    <property type="evidence" value="ECO:0007669"/>
    <property type="project" value="InterPro"/>
</dbReference>
<dbReference type="GO" id="GO:0008379">
    <property type="term" value="F:thioredoxin peroxidase activity"/>
    <property type="evidence" value="ECO:0007669"/>
    <property type="project" value="InterPro"/>
</dbReference>
<dbReference type="Pfam" id="PF08534">
    <property type="entry name" value="Redoxin"/>
    <property type="match status" value="1"/>
</dbReference>
<dbReference type="PROSITE" id="PS51352">
    <property type="entry name" value="THIOREDOXIN_2"/>
    <property type="match status" value="1"/>
</dbReference>
<name>G3BAZ2_CANTC</name>
<dbReference type="GO" id="GO:0005777">
    <property type="term" value="C:peroxisome"/>
    <property type="evidence" value="ECO:0007669"/>
    <property type="project" value="TreeGrafter"/>
</dbReference>
<dbReference type="InterPro" id="IPR013740">
    <property type="entry name" value="Redoxin"/>
</dbReference>
<protein>
    <submittedName>
        <fullName evidence="9">Redoxin</fullName>
    </submittedName>
</protein>
<dbReference type="InterPro" id="IPR013766">
    <property type="entry name" value="Thioredoxin_domain"/>
</dbReference>
<comment type="similarity">
    <text evidence="1 7">Belongs to the peroxiredoxin family. Prx5 subfamily.</text>
</comment>
<sequence length="174" mass="18784">MSSDPTDFKLKYVPIDGSNHELTSCKPPVELDLAKEFASGKTVVVTGAPGAFTPTCTEQHIPDYLKHIKDFKAKGVDRVIVLTANDPFVNAAWGKALGYVDDENYFVFASDPEAKFSSKLGGDTYAVDMSKAGMGIRTSRYTSIIKDGSLTFLGNEDTLGFSDISAASTVLERL</sequence>
<proteinExistence type="inferred from homology"/>
<evidence type="ECO:0000256" key="7">
    <source>
        <dbReference type="RuleBase" id="RU366011"/>
    </source>
</evidence>
<evidence type="ECO:0000256" key="5">
    <source>
        <dbReference type="ARBA" id="ARBA00023284"/>
    </source>
</evidence>
<gene>
    <name evidence="9" type="ORF">CANTEDRAFT_114957</name>
</gene>
<dbReference type="EMBL" id="GL996527">
    <property type="protein sequence ID" value="EGV61487.1"/>
    <property type="molecule type" value="Genomic_DNA"/>
</dbReference>
<dbReference type="Proteomes" id="UP000000707">
    <property type="component" value="Unassembled WGS sequence"/>
</dbReference>
<comment type="function">
    <text evidence="7">Thiol-specific peroxidase that catalyzes the reduction of hydrogen peroxide and organic hydroperoxides to water and alcohols, respectively. Plays a role in cell protection against oxidative stress by detoxifying peroxides.</text>
</comment>
<dbReference type="RefSeq" id="XP_006687657.1">
    <property type="nucleotide sequence ID" value="XM_006687594.1"/>
</dbReference>
<accession>G3BAZ2</accession>
<keyword evidence="3 7" id="KW-0049">Antioxidant</keyword>